<dbReference type="EMBL" id="CP073355">
    <property type="protein sequence ID" value="URA10853.1"/>
    <property type="molecule type" value="Genomic_DNA"/>
</dbReference>
<gene>
    <name evidence="2" type="ORF">KDW03_03340</name>
</gene>
<keyword evidence="1" id="KW-0472">Membrane</keyword>
<feature type="transmembrane region" description="Helical" evidence="1">
    <location>
        <begin position="36"/>
        <end position="58"/>
    </location>
</feature>
<feature type="transmembrane region" description="Helical" evidence="1">
    <location>
        <begin position="201"/>
        <end position="220"/>
    </location>
</feature>
<proteinExistence type="predicted"/>
<reference evidence="2" key="2">
    <citation type="submission" date="2022-06" db="EMBL/GenBank/DDBJ databases">
        <title>Thermospira aquatica gen. nov., sp. nov.</title>
        <authorList>
            <person name="Ben Ali Gam Z."/>
            <person name="Labat M."/>
        </authorList>
    </citation>
    <scope>NUCLEOTIDE SEQUENCE</scope>
    <source>
        <strain evidence="2">F1F22</strain>
    </source>
</reference>
<evidence type="ECO:0000313" key="2">
    <source>
        <dbReference type="EMBL" id="URA10853.1"/>
    </source>
</evidence>
<feature type="transmembrane region" description="Helical" evidence="1">
    <location>
        <begin position="258"/>
        <end position="277"/>
    </location>
</feature>
<sequence>MSLFSKPLRGVFSFLKNSFQPFLHESLVPWKGLSRASLVFFLLVGFYFVSVRLFLIILPQRPLLNSLIIESEEALPSLQIIYQVREGETLELPPAVHKTKKGYRYEALFNWFSGEKGEGFFIGGFAENQHVRLFFGKKYGLFPQAFKLMPVSFESFGEKIFVPAEGREKFLKQMVNLFRVLLDIVLVILFFLLARRDGDKIFVLIVGVFLFCSDALFRIFFASPRMWWAMGLMYAASLLDGGIALVILGWLYQKMKHGGFSVFQRIFAGIALSLFLLGSNAFSFRYGVRYLVFDGDWAWRGLGLSQRARWELAYSYYGTLYPYMEFVRAVVAENEGFGFIGLTAMYGNKSLWRRFVYPRTAHILPKDISDEAAFLSYCKKTGIRYVGVLKKGMDYYDPSKVWPLFSVKARGVWLYDRETKKISFQGGNYYPERVMNTNVWAIIELEEKL</sequence>
<dbReference type="AlphaFoldDB" id="A0AAX3BFD8"/>
<organism evidence="2 3">
    <name type="scientific">Thermospira aquatica</name>
    <dbReference type="NCBI Taxonomy" id="2828656"/>
    <lineage>
        <taxon>Bacteria</taxon>
        <taxon>Pseudomonadati</taxon>
        <taxon>Spirochaetota</taxon>
        <taxon>Spirochaetia</taxon>
        <taxon>Brevinematales</taxon>
        <taxon>Thermospiraceae</taxon>
        <taxon>Thermospira</taxon>
    </lineage>
</organism>
<reference evidence="2" key="1">
    <citation type="submission" date="2021-04" db="EMBL/GenBank/DDBJ databases">
        <authorList>
            <person name="Postec A."/>
        </authorList>
    </citation>
    <scope>NUCLEOTIDE SEQUENCE</scope>
    <source>
        <strain evidence="2">F1F22</strain>
    </source>
</reference>
<feature type="transmembrane region" description="Helical" evidence="1">
    <location>
        <begin position="177"/>
        <end position="195"/>
    </location>
</feature>
<dbReference type="RefSeq" id="WP_271435980.1">
    <property type="nucleotide sequence ID" value="NZ_CP073355.1"/>
</dbReference>
<feature type="transmembrane region" description="Helical" evidence="1">
    <location>
        <begin position="232"/>
        <end position="252"/>
    </location>
</feature>
<keyword evidence="1" id="KW-1133">Transmembrane helix</keyword>
<dbReference type="KEGG" id="taqu:KDW03_03340"/>
<name>A0AAX3BFD8_9SPIR</name>
<keyword evidence="3" id="KW-1185">Reference proteome</keyword>
<keyword evidence="1" id="KW-0812">Transmembrane</keyword>
<protein>
    <submittedName>
        <fullName evidence="2">Uncharacterized protein</fullName>
    </submittedName>
</protein>
<evidence type="ECO:0000313" key="3">
    <source>
        <dbReference type="Proteomes" id="UP001056539"/>
    </source>
</evidence>
<evidence type="ECO:0000256" key="1">
    <source>
        <dbReference type="SAM" id="Phobius"/>
    </source>
</evidence>
<dbReference type="Proteomes" id="UP001056539">
    <property type="component" value="Chromosome"/>
</dbReference>
<accession>A0AAX3BFD8</accession>